<dbReference type="Proteomes" id="UP000049828">
    <property type="component" value="Unassembled WGS sequence"/>
</dbReference>
<dbReference type="EMBL" id="CVRS01000093">
    <property type="protein sequence ID" value="CRL41737.1"/>
    <property type="molecule type" value="Genomic_DNA"/>
</dbReference>
<reference evidence="3" key="1">
    <citation type="submission" date="2015-05" db="EMBL/GenBank/DDBJ databases">
        <authorList>
            <consortium name="Pathogen Informatics"/>
        </authorList>
    </citation>
    <scope>NUCLEOTIDE SEQUENCE [LARGE SCALE GENOMIC DNA]</scope>
    <source>
        <strain evidence="3">L1-83</strain>
    </source>
</reference>
<evidence type="ECO:0000313" key="3">
    <source>
        <dbReference type="Proteomes" id="UP000049828"/>
    </source>
</evidence>
<dbReference type="InterPro" id="IPR046555">
    <property type="entry name" value="DUF6709"/>
</dbReference>
<feature type="transmembrane region" description="Helical" evidence="1">
    <location>
        <begin position="171"/>
        <end position="196"/>
    </location>
</feature>
<dbReference type="OrthoDB" id="1930829at2"/>
<proteinExistence type="predicted"/>
<accession>A0A0M6WYG2</accession>
<organism evidence="2 3">
    <name type="scientific">Roseburia inulinivorans</name>
    <dbReference type="NCBI Taxonomy" id="360807"/>
    <lineage>
        <taxon>Bacteria</taxon>
        <taxon>Bacillati</taxon>
        <taxon>Bacillota</taxon>
        <taxon>Clostridia</taxon>
        <taxon>Lachnospirales</taxon>
        <taxon>Lachnospiraceae</taxon>
        <taxon>Roseburia</taxon>
    </lineage>
</organism>
<protein>
    <submittedName>
        <fullName evidence="2">Uncharacterized protein</fullName>
    </submittedName>
</protein>
<keyword evidence="3" id="KW-1185">Reference proteome</keyword>
<dbReference type="AlphaFoldDB" id="A0A0M6WYG2"/>
<keyword evidence="1" id="KW-0812">Transmembrane</keyword>
<dbReference type="GeneID" id="75162896"/>
<keyword evidence="1" id="KW-1133">Transmembrane helix</keyword>
<dbReference type="Pfam" id="PF20456">
    <property type="entry name" value="DUF6709"/>
    <property type="match status" value="1"/>
</dbReference>
<sequence length="347" mass="40147">MPENYDHYITKNIKALYKRRLFSPIVYLIIVIVLWHVFSLTDLLFPVHLTDDVPLESAYRNDAANMHTTLTDLKFTGYTRSNFAGTSGYYYYTIRNDECIIVLLSPSTCEEGLPSIDEVKLTGKIKKSSESFHALLKNMAEDLSWTESGIQSKVSGYYISEPDYNRTINTILFTVIFGTGIYAILCLVLYILFIFFPVLSPCCQDLALFGNPKKLLEQAEEELATLPQLATEDMFITEHYFIETSIYGNAIIPIDQIIWIYKYSTLHKFFWYHFSISYTLHISANRHLYIQCPKNIKSDIDGIMDYLAEANHNILVGFNEKNRLEVQKIQGTPMNFEKFIAFLKKRI</sequence>
<gene>
    <name evidence="2" type="ORF">RIL183_29451</name>
</gene>
<feature type="transmembrane region" description="Helical" evidence="1">
    <location>
        <begin position="21"/>
        <end position="38"/>
    </location>
</feature>
<evidence type="ECO:0000313" key="2">
    <source>
        <dbReference type="EMBL" id="CRL41737.1"/>
    </source>
</evidence>
<dbReference type="RefSeq" id="WP_007889008.1">
    <property type="nucleotide sequence ID" value="NZ_CVRS01000093.1"/>
</dbReference>
<evidence type="ECO:0000256" key="1">
    <source>
        <dbReference type="SAM" id="Phobius"/>
    </source>
</evidence>
<name>A0A0M6WYG2_9FIRM</name>
<keyword evidence="1" id="KW-0472">Membrane</keyword>